<evidence type="ECO:0000256" key="1">
    <source>
        <dbReference type="ARBA" id="ARBA00007118"/>
    </source>
</evidence>
<gene>
    <name evidence="4" type="ORF">NFI95_09360</name>
</gene>
<dbReference type="PANTHER" id="PTHR43673">
    <property type="entry name" value="NAD(P)H NITROREDUCTASE YDGI-RELATED"/>
    <property type="match status" value="1"/>
</dbReference>
<dbReference type="Gene3D" id="3.40.109.10">
    <property type="entry name" value="NADH Oxidase"/>
    <property type="match status" value="1"/>
</dbReference>
<dbReference type="InterPro" id="IPR029479">
    <property type="entry name" value="Nitroreductase"/>
</dbReference>
<organism evidence="4 5">
    <name type="scientific">Endosaccharibacter trunci</name>
    <dbReference type="NCBI Taxonomy" id="2812733"/>
    <lineage>
        <taxon>Bacteria</taxon>
        <taxon>Pseudomonadati</taxon>
        <taxon>Pseudomonadota</taxon>
        <taxon>Alphaproteobacteria</taxon>
        <taxon>Acetobacterales</taxon>
        <taxon>Acetobacteraceae</taxon>
        <taxon>Endosaccharibacter</taxon>
    </lineage>
</organism>
<name>A0ABT1WA17_9PROT</name>
<evidence type="ECO:0000313" key="5">
    <source>
        <dbReference type="Proteomes" id="UP001524587"/>
    </source>
</evidence>
<dbReference type="RefSeq" id="WP_422864140.1">
    <property type="nucleotide sequence ID" value="NZ_JAMSKV010000007.1"/>
</dbReference>
<dbReference type="EMBL" id="JAMSKV010000007">
    <property type="protein sequence ID" value="MCQ8278658.1"/>
    <property type="molecule type" value="Genomic_DNA"/>
</dbReference>
<comment type="similarity">
    <text evidence="1">Belongs to the nitroreductase family.</text>
</comment>
<protein>
    <submittedName>
        <fullName evidence="4">Nitroreductase family protein</fullName>
    </submittedName>
</protein>
<sequence>MTERVPDHPIDGIFARRWSPRSLTGENVPVSELHRLFEAARWAASSYNSQPWRFVYANRDSAAWPEFVTLLNPFNQSWAEKAGALIVVASRLTMSVPNGPEPVPSHSHAFDTGAACANLALQAVHSGLVTHSMVGFDFEAAARVVGLPEGYRIEAMIAVGHQGPAEALPEAIRAREAPNDRLPQTQFAFEGRFFE</sequence>
<keyword evidence="2" id="KW-0560">Oxidoreductase</keyword>
<reference evidence="4 5" key="1">
    <citation type="submission" date="2022-06" db="EMBL/GenBank/DDBJ databases">
        <title>Endosaccharibacter gen. nov., sp. nov., endophytic bacteria isolated from sugarcane.</title>
        <authorList>
            <person name="Pitiwittayakul N."/>
            <person name="Yukphan P."/>
            <person name="Charoenyingcharoen P."/>
            <person name="Tanasupawat S."/>
        </authorList>
    </citation>
    <scope>NUCLEOTIDE SEQUENCE [LARGE SCALE GENOMIC DNA]</scope>
    <source>
        <strain evidence="4 5">KSS8</strain>
    </source>
</reference>
<evidence type="ECO:0000256" key="2">
    <source>
        <dbReference type="ARBA" id="ARBA00023002"/>
    </source>
</evidence>
<dbReference type="Pfam" id="PF00881">
    <property type="entry name" value="Nitroreductase"/>
    <property type="match status" value="1"/>
</dbReference>
<dbReference type="PANTHER" id="PTHR43673:SF10">
    <property type="entry name" value="NADH DEHYDROGENASE_NAD(P)H NITROREDUCTASE XCC3605-RELATED"/>
    <property type="match status" value="1"/>
</dbReference>
<comment type="caution">
    <text evidence="4">The sequence shown here is derived from an EMBL/GenBank/DDBJ whole genome shotgun (WGS) entry which is preliminary data.</text>
</comment>
<dbReference type="CDD" id="cd02138">
    <property type="entry name" value="TdsD-like"/>
    <property type="match status" value="1"/>
</dbReference>
<dbReference type="InterPro" id="IPR000415">
    <property type="entry name" value="Nitroreductase-like"/>
</dbReference>
<accession>A0ABT1WA17</accession>
<evidence type="ECO:0000313" key="4">
    <source>
        <dbReference type="EMBL" id="MCQ8278658.1"/>
    </source>
</evidence>
<feature type="domain" description="Nitroreductase" evidence="3">
    <location>
        <begin position="15"/>
        <end position="161"/>
    </location>
</feature>
<keyword evidence="5" id="KW-1185">Reference proteome</keyword>
<dbReference type="Proteomes" id="UP001524587">
    <property type="component" value="Unassembled WGS sequence"/>
</dbReference>
<proteinExistence type="inferred from homology"/>
<evidence type="ECO:0000259" key="3">
    <source>
        <dbReference type="Pfam" id="PF00881"/>
    </source>
</evidence>
<dbReference type="SUPFAM" id="SSF55469">
    <property type="entry name" value="FMN-dependent nitroreductase-like"/>
    <property type="match status" value="1"/>
</dbReference>